<gene>
    <name evidence="2" type="ORF">BJY01DRAFT_254791</name>
</gene>
<evidence type="ECO:0000313" key="3">
    <source>
        <dbReference type="Proteomes" id="UP001610446"/>
    </source>
</evidence>
<reference evidence="2 3" key="1">
    <citation type="submission" date="2024-07" db="EMBL/GenBank/DDBJ databases">
        <title>Section-level genome sequencing and comparative genomics of Aspergillus sections Usti and Cavernicolus.</title>
        <authorList>
            <consortium name="Lawrence Berkeley National Laboratory"/>
            <person name="Nybo J.L."/>
            <person name="Vesth T.C."/>
            <person name="Theobald S."/>
            <person name="Frisvad J.C."/>
            <person name="Larsen T.O."/>
            <person name="Kjaerboelling I."/>
            <person name="Rothschild-Mancinelli K."/>
            <person name="Lyhne E.K."/>
            <person name="Kogle M.E."/>
            <person name="Barry K."/>
            <person name="Clum A."/>
            <person name="Na H."/>
            <person name="Ledsgaard L."/>
            <person name="Lin J."/>
            <person name="Lipzen A."/>
            <person name="Kuo A."/>
            <person name="Riley R."/>
            <person name="Mondo S."/>
            <person name="Labutti K."/>
            <person name="Haridas S."/>
            <person name="Pangalinan J."/>
            <person name="Salamov A.A."/>
            <person name="Simmons B.A."/>
            <person name="Magnuson J.K."/>
            <person name="Chen J."/>
            <person name="Drula E."/>
            <person name="Henrissat B."/>
            <person name="Wiebenga A."/>
            <person name="Lubbers R.J."/>
            <person name="Gomes A.C."/>
            <person name="Makela M.R."/>
            <person name="Stajich J."/>
            <person name="Grigoriev I.V."/>
            <person name="Mortensen U.H."/>
            <person name="De Vries R.P."/>
            <person name="Baker S.E."/>
            <person name="Andersen M.R."/>
        </authorList>
    </citation>
    <scope>NUCLEOTIDE SEQUENCE [LARGE SCALE GENOMIC DNA]</scope>
    <source>
        <strain evidence="2 3">CBS 123904</strain>
    </source>
</reference>
<organism evidence="2 3">
    <name type="scientific">Aspergillus pseudoustus</name>
    <dbReference type="NCBI Taxonomy" id="1810923"/>
    <lineage>
        <taxon>Eukaryota</taxon>
        <taxon>Fungi</taxon>
        <taxon>Dikarya</taxon>
        <taxon>Ascomycota</taxon>
        <taxon>Pezizomycotina</taxon>
        <taxon>Eurotiomycetes</taxon>
        <taxon>Eurotiomycetidae</taxon>
        <taxon>Eurotiales</taxon>
        <taxon>Aspergillaceae</taxon>
        <taxon>Aspergillus</taxon>
        <taxon>Aspergillus subgen. Nidulantes</taxon>
    </lineage>
</organism>
<name>A0ABR4IR20_9EURO</name>
<sequence length="188" mass="20892">MSERQKIYRDIVHLHEAIETIASPLTARNQGMLIQQVPNDPFLNQLGTFKPALFKPRQAQQKTEKKTRRTERKREKEDQKKEAPTSTSIFSEECAAPAPLPPSSSSSSSGFMAHALPSFSLFASPSSSRRPSSSCSSLSFGNFEPEPWLPPGSGEPVYPPVLEHVAEMNDCLLPRLPTKRECVLRNDG</sequence>
<accession>A0ABR4IR20</accession>
<protein>
    <submittedName>
        <fullName evidence="2">Uncharacterized protein</fullName>
    </submittedName>
</protein>
<proteinExistence type="predicted"/>
<dbReference type="Proteomes" id="UP001610446">
    <property type="component" value="Unassembled WGS sequence"/>
</dbReference>
<evidence type="ECO:0000256" key="1">
    <source>
        <dbReference type="SAM" id="MobiDB-lite"/>
    </source>
</evidence>
<feature type="compositionally biased region" description="Basic and acidic residues" evidence="1">
    <location>
        <begin position="72"/>
        <end position="83"/>
    </location>
</feature>
<keyword evidence="3" id="KW-1185">Reference proteome</keyword>
<comment type="caution">
    <text evidence="2">The sequence shown here is derived from an EMBL/GenBank/DDBJ whole genome shotgun (WGS) entry which is preliminary data.</text>
</comment>
<evidence type="ECO:0000313" key="2">
    <source>
        <dbReference type="EMBL" id="KAL2830111.1"/>
    </source>
</evidence>
<dbReference type="EMBL" id="JBFXLU010000315">
    <property type="protein sequence ID" value="KAL2830111.1"/>
    <property type="molecule type" value="Genomic_DNA"/>
</dbReference>
<feature type="region of interest" description="Disordered" evidence="1">
    <location>
        <begin position="53"/>
        <end position="109"/>
    </location>
</feature>